<feature type="transmembrane region" description="Helical" evidence="1">
    <location>
        <begin position="32"/>
        <end position="55"/>
    </location>
</feature>
<dbReference type="InterPro" id="IPR009325">
    <property type="entry name" value="DUF983"/>
</dbReference>
<organism evidence="2 3">
    <name type="scientific">Adhaeribacter arboris</name>
    <dbReference type="NCBI Taxonomy" id="2072846"/>
    <lineage>
        <taxon>Bacteria</taxon>
        <taxon>Pseudomonadati</taxon>
        <taxon>Bacteroidota</taxon>
        <taxon>Cytophagia</taxon>
        <taxon>Cytophagales</taxon>
        <taxon>Hymenobacteraceae</taxon>
        <taxon>Adhaeribacter</taxon>
    </lineage>
</organism>
<dbReference type="OrthoDB" id="9790326at2"/>
<feature type="transmembrane region" description="Helical" evidence="1">
    <location>
        <begin position="62"/>
        <end position="83"/>
    </location>
</feature>
<keyword evidence="1" id="KW-0812">Transmembrane</keyword>
<proteinExistence type="predicted"/>
<dbReference type="Pfam" id="PF06170">
    <property type="entry name" value="DUF983"/>
    <property type="match status" value="1"/>
</dbReference>
<keyword evidence="1" id="KW-1133">Transmembrane helix</keyword>
<dbReference type="Proteomes" id="UP000240357">
    <property type="component" value="Unassembled WGS sequence"/>
</dbReference>
<dbReference type="AlphaFoldDB" id="A0A2T2YHR0"/>
<comment type="caution">
    <text evidence="2">The sequence shown here is derived from an EMBL/GenBank/DDBJ whole genome shotgun (WGS) entry which is preliminary data.</text>
</comment>
<evidence type="ECO:0000313" key="3">
    <source>
        <dbReference type="Proteomes" id="UP000240357"/>
    </source>
</evidence>
<dbReference type="EMBL" id="PYFT01000001">
    <property type="protein sequence ID" value="PSR55056.1"/>
    <property type="molecule type" value="Genomic_DNA"/>
</dbReference>
<gene>
    <name evidence="2" type="ORF">AHMF7605_16870</name>
</gene>
<protein>
    <submittedName>
        <fullName evidence="2">DUF983 domain-containing protein</fullName>
    </submittedName>
</protein>
<reference evidence="2 3" key="1">
    <citation type="submission" date="2018-03" db="EMBL/GenBank/DDBJ databases">
        <title>Adhaeribacter sp. HMF7605 Genome sequencing and assembly.</title>
        <authorList>
            <person name="Kang H."/>
            <person name="Kang J."/>
            <person name="Cha I."/>
            <person name="Kim H."/>
            <person name="Joh K."/>
        </authorList>
    </citation>
    <scope>NUCLEOTIDE SEQUENCE [LARGE SCALE GENOMIC DNA]</scope>
    <source>
        <strain evidence="2 3">HMF7605</strain>
    </source>
</reference>
<evidence type="ECO:0000256" key="1">
    <source>
        <dbReference type="SAM" id="Phobius"/>
    </source>
</evidence>
<keyword evidence="3" id="KW-1185">Reference proteome</keyword>
<evidence type="ECO:0000313" key="2">
    <source>
        <dbReference type="EMBL" id="PSR55056.1"/>
    </source>
</evidence>
<accession>A0A2T2YHR0</accession>
<keyword evidence="1" id="KW-0472">Membrane</keyword>
<name>A0A2T2YHR0_9BACT</name>
<sequence length="107" mass="12141">MFPPGTLYTSRFADMYQQCPCCGQNFEPEPGFYYGAMYVSFGFSTGIFLIVLFVLSQFVKELTLGMVVITITVIVVGLLPIMFRLSRAVWINIFVRYEGPCNQIAKK</sequence>